<feature type="domain" description="Ig-like" evidence="6">
    <location>
        <begin position="492"/>
        <end position="573"/>
    </location>
</feature>
<dbReference type="Proteomes" id="UP000261500">
    <property type="component" value="Unplaced"/>
</dbReference>
<accession>A0A3B3UGY9</accession>
<reference evidence="7" key="1">
    <citation type="submission" date="2025-08" db="UniProtKB">
        <authorList>
            <consortium name="Ensembl"/>
        </authorList>
    </citation>
    <scope>IDENTIFICATION</scope>
</reference>
<evidence type="ECO:0000256" key="2">
    <source>
        <dbReference type="ARBA" id="ARBA00023157"/>
    </source>
</evidence>
<keyword evidence="4" id="KW-0393">Immunoglobulin domain</keyword>
<dbReference type="Pfam" id="PF13895">
    <property type="entry name" value="Ig_2"/>
    <property type="match status" value="1"/>
</dbReference>
<protein>
    <recommendedName>
        <fullName evidence="6">Ig-like domain-containing protein</fullName>
    </recommendedName>
</protein>
<dbReference type="InterPro" id="IPR003598">
    <property type="entry name" value="Ig_sub2"/>
</dbReference>
<dbReference type="Pfam" id="PF07679">
    <property type="entry name" value="I-set"/>
    <property type="match status" value="1"/>
</dbReference>
<dbReference type="PANTHER" id="PTHR44337">
    <property type="entry name" value="CARCINOEMBRYONIC ANTIGEN-RELATED CELL ADHESION MOLECULE 8"/>
    <property type="match status" value="1"/>
</dbReference>
<feature type="domain" description="Ig-like" evidence="6">
    <location>
        <begin position="312"/>
        <end position="395"/>
    </location>
</feature>
<evidence type="ECO:0000313" key="7">
    <source>
        <dbReference type="Ensembl" id="ENSPLAP00000011872.1"/>
    </source>
</evidence>
<dbReference type="AlphaFoldDB" id="A0A3B3UGY9"/>
<keyword evidence="5" id="KW-1133">Transmembrane helix</keyword>
<evidence type="ECO:0000256" key="5">
    <source>
        <dbReference type="SAM" id="Phobius"/>
    </source>
</evidence>
<dbReference type="InterPro" id="IPR007110">
    <property type="entry name" value="Ig-like_dom"/>
</dbReference>
<organism evidence="7 8">
    <name type="scientific">Poecilia latipinna</name>
    <name type="common">sailfin molly</name>
    <dbReference type="NCBI Taxonomy" id="48699"/>
    <lineage>
        <taxon>Eukaryota</taxon>
        <taxon>Metazoa</taxon>
        <taxon>Chordata</taxon>
        <taxon>Craniata</taxon>
        <taxon>Vertebrata</taxon>
        <taxon>Euteleostomi</taxon>
        <taxon>Actinopterygii</taxon>
        <taxon>Neopterygii</taxon>
        <taxon>Teleostei</taxon>
        <taxon>Neoteleostei</taxon>
        <taxon>Acanthomorphata</taxon>
        <taxon>Ovalentaria</taxon>
        <taxon>Atherinomorphae</taxon>
        <taxon>Cyprinodontiformes</taxon>
        <taxon>Poeciliidae</taxon>
        <taxon>Poeciliinae</taxon>
        <taxon>Poecilia</taxon>
    </lineage>
</organism>
<reference evidence="7" key="2">
    <citation type="submission" date="2025-09" db="UniProtKB">
        <authorList>
            <consortium name="Ensembl"/>
        </authorList>
    </citation>
    <scope>IDENTIFICATION</scope>
</reference>
<dbReference type="InterPro" id="IPR036179">
    <property type="entry name" value="Ig-like_dom_sf"/>
</dbReference>
<evidence type="ECO:0000256" key="4">
    <source>
        <dbReference type="ARBA" id="ARBA00023319"/>
    </source>
</evidence>
<feature type="domain" description="Ig-like" evidence="6">
    <location>
        <begin position="145"/>
        <end position="223"/>
    </location>
</feature>
<evidence type="ECO:0000313" key="8">
    <source>
        <dbReference type="Proteomes" id="UP000261500"/>
    </source>
</evidence>
<sequence length="615" mass="67714">MNSSSEVTDSDRVQIINTDGGSKLTIVNVTRYDDGSYITVCKTIVFLSTARISNVVVKVSSRDLVEFNSSVQLFCSASGFSPSFLWMNGSSELTNGDRVQITDGGSTLTVFNVTRYDQGLLTCHVYNYFSRDSSNPVYLSIYYGPDSISLTVSPYQEKYEEGSDINMFCSAESNPPANFLWFLNETQLFVLGPNLRLTDIQLNENGNYSCQALNTETLVHKISDPFVISVVSKLELNELSGSLRLECSFTGNATEIEWLKGSADSPEIVGTGTSLFFNNVTRNDHGSYRCNVSNSVSYDISEPAEVLINYGPEHIALKVSPSGPHHEGSNVLLTCSVQSRPSPEFQWFLNEDPLSNTKPDLRLSNIQTNADGNYSCQAFNRKTEKDLISQPIVVSVNGNKSYKSHQNKSNLVEFKSSVRLSCSASGFSPHYFWMNNGSEVTASDRVQITGGGSTLTIANVSRPDLNLLRCHAFNFFSEEFSDPVNISIFYGPELVELTVVPSQENYKEGSDITLSCSADSNPPAEFQWFINEHLMSNSGPQLRLINVKVNHTGNYSCRAFNKKTQIYQTSQLSFISVVVASGGLSAGAIAGIVIACLLVLAVVVAVVIYFLYRRK</sequence>
<feature type="transmembrane region" description="Helical" evidence="5">
    <location>
        <begin position="588"/>
        <end position="612"/>
    </location>
</feature>
<evidence type="ECO:0000259" key="6">
    <source>
        <dbReference type="PROSITE" id="PS50835"/>
    </source>
</evidence>
<dbReference type="InterPro" id="IPR052598">
    <property type="entry name" value="IgSF_CEA-related"/>
</dbReference>
<dbReference type="SMART" id="SM00409">
    <property type="entry name" value="IG"/>
    <property type="match status" value="6"/>
</dbReference>
<keyword evidence="5" id="KW-0812">Transmembrane</keyword>
<dbReference type="InterPro" id="IPR003599">
    <property type="entry name" value="Ig_sub"/>
</dbReference>
<dbReference type="Gene3D" id="2.60.40.10">
    <property type="entry name" value="Immunoglobulins"/>
    <property type="match status" value="6"/>
</dbReference>
<dbReference type="PANTHER" id="PTHR44337:SF20">
    <property type="entry name" value="CARCINOEMBRYONIC ANTIGEN-RELATED CELL ADHESION MOLECULE 5-RELATED"/>
    <property type="match status" value="1"/>
</dbReference>
<feature type="domain" description="Ig-like" evidence="6">
    <location>
        <begin position="225"/>
        <end position="301"/>
    </location>
</feature>
<dbReference type="PROSITE" id="PS50835">
    <property type="entry name" value="IG_LIKE"/>
    <property type="match status" value="6"/>
</dbReference>
<keyword evidence="2" id="KW-1015">Disulfide bond</keyword>
<dbReference type="GeneTree" id="ENSGT01100000263479"/>
<keyword evidence="8" id="KW-1185">Reference proteome</keyword>
<dbReference type="InterPro" id="IPR013098">
    <property type="entry name" value="Ig_I-set"/>
</dbReference>
<proteinExistence type="predicted"/>
<dbReference type="STRING" id="48699.ENSPLAP00000011872"/>
<keyword evidence="1" id="KW-0732">Signal</keyword>
<dbReference type="Ensembl" id="ENSPLAT00000019410.1">
    <property type="protein sequence ID" value="ENSPLAP00000011872.1"/>
    <property type="gene ID" value="ENSPLAG00000015085.1"/>
</dbReference>
<name>A0A3B3UGY9_9TELE</name>
<dbReference type="InterPro" id="IPR013783">
    <property type="entry name" value="Ig-like_fold"/>
</dbReference>
<keyword evidence="3" id="KW-0325">Glycoprotein</keyword>
<feature type="domain" description="Ig-like" evidence="6">
    <location>
        <begin position="416"/>
        <end position="487"/>
    </location>
</feature>
<dbReference type="CDD" id="cd00096">
    <property type="entry name" value="Ig"/>
    <property type="match status" value="1"/>
</dbReference>
<dbReference type="SMART" id="SM00408">
    <property type="entry name" value="IGc2"/>
    <property type="match status" value="5"/>
</dbReference>
<evidence type="ECO:0000256" key="1">
    <source>
        <dbReference type="ARBA" id="ARBA00022729"/>
    </source>
</evidence>
<keyword evidence="5" id="KW-0472">Membrane</keyword>
<dbReference type="SUPFAM" id="SSF48726">
    <property type="entry name" value="Immunoglobulin"/>
    <property type="match status" value="6"/>
</dbReference>
<feature type="domain" description="Ig-like" evidence="6">
    <location>
        <begin position="53"/>
        <end position="140"/>
    </location>
</feature>
<evidence type="ECO:0000256" key="3">
    <source>
        <dbReference type="ARBA" id="ARBA00023180"/>
    </source>
</evidence>
<dbReference type="Pfam" id="PF13927">
    <property type="entry name" value="Ig_3"/>
    <property type="match status" value="4"/>
</dbReference>